<dbReference type="PIRSF" id="PIRSF006483">
    <property type="entry name" value="Membrane_protein_YitT"/>
    <property type="match status" value="1"/>
</dbReference>
<dbReference type="Pfam" id="PF02588">
    <property type="entry name" value="YitT_membrane"/>
    <property type="match status" value="1"/>
</dbReference>
<feature type="transmembrane region" description="Helical" evidence="6">
    <location>
        <begin position="107"/>
        <end position="126"/>
    </location>
</feature>
<evidence type="ECO:0000313" key="9">
    <source>
        <dbReference type="Proteomes" id="UP000309676"/>
    </source>
</evidence>
<feature type="transmembrane region" description="Helical" evidence="6">
    <location>
        <begin position="147"/>
        <end position="165"/>
    </location>
</feature>
<dbReference type="RefSeq" id="WP_138192185.1">
    <property type="nucleotide sequence ID" value="NZ_VCIW01000001.1"/>
</dbReference>
<accession>A0A5R9GCP7</accession>
<evidence type="ECO:0000256" key="6">
    <source>
        <dbReference type="SAM" id="Phobius"/>
    </source>
</evidence>
<dbReference type="CDD" id="cd16380">
    <property type="entry name" value="YitT_C"/>
    <property type="match status" value="1"/>
</dbReference>
<dbReference type="Gene3D" id="3.30.70.120">
    <property type="match status" value="1"/>
</dbReference>
<evidence type="ECO:0000256" key="1">
    <source>
        <dbReference type="ARBA" id="ARBA00004651"/>
    </source>
</evidence>
<dbReference type="InterPro" id="IPR015867">
    <property type="entry name" value="N-reg_PII/ATP_PRibTrfase_C"/>
</dbReference>
<feature type="transmembrane region" description="Helical" evidence="6">
    <location>
        <begin position="12"/>
        <end position="30"/>
    </location>
</feature>
<evidence type="ECO:0000259" key="7">
    <source>
        <dbReference type="Pfam" id="PF10035"/>
    </source>
</evidence>
<name>A0A5R9GCP7_9BACL</name>
<dbReference type="AlphaFoldDB" id="A0A5R9GCP7"/>
<evidence type="ECO:0000313" key="8">
    <source>
        <dbReference type="EMBL" id="TLS54252.1"/>
    </source>
</evidence>
<comment type="subcellular location">
    <subcellularLocation>
        <location evidence="1">Cell membrane</location>
        <topology evidence="1">Multi-pass membrane protein</topology>
    </subcellularLocation>
</comment>
<dbReference type="InterPro" id="IPR003740">
    <property type="entry name" value="YitT"/>
</dbReference>
<dbReference type="OrthoDB" id="2417289at2"/>
<feature type="transmembrane region" description="Helical" evidence="6">
    <location>
        <begin position="50"/>
        <end position="70"/>
    </location>
</feature>
<dbReference type="Pfam" id="PF10035">
    <property type="entry name" value="DUF2179"/>
    <property type="match status" value="1"/>
</dbReference>
<reference evidence="8 9" key="1">
    <citation type="submission" date="2019-05" db="EMBL/GenBank/DDBJ databases">
        <authorList>
            <person name="Narsing Rao M.P."/>
            <person name="Li W.J."/>
        </authorList>
    </citation>
    <scope>NUCLEOTIDE SEQUENCE [LARGE SCALE GENOMIC DNA]</scope>
    <source>
        <strain evidence="8 9">SYSU_K30003</strain>
    </source>
</reference>
<evidence type="ECO:0000256" key="4">
    <source>
        <dbReference type="ARBA" id="ARBA00022989"/>
    </source>
</evidence>
<gene>
    <name evidence="8" type="ORF">FE782_02600</name>
</gene>
<dbReference type="PANTHER" id="PTHR33545">
    <property type="entry name" value="UPF0750 MEMBRANE PROTEIN YITT-RELATED"/>
    <property type="match status" value="1"/>
</dbReference>
<evidence type="ECO:0000256" key="3">
    <source>
        <dbReference type="ARBA" id="ARBA00022692"/>
    </source>
</evidence>
<evidence type="ECO:0000256" key="2">
    <source>
        <dbReference type="ARBA" id="ARBA00022475"/>
    </source>
</evidence>
<proteinExistence type="predicted"/>
<dbReference type="PANTHER" id="PTHR33545:SF5">
    <property type="entry name" value="UPF0750 MEMBRANE PROTEIN YITT"/>
    <property type="match status" value="1"/>
</dbReference>
<dbReference type="Proteomes" id="UP000309676">
    <property type="component" value="Unassembled WGS sequence"/>
</dbReference>
<dbReference type="EMBL" id="VCIW01000001">
    <property type="protein sequence ID" value="TLS54252.1"/>
    <property type="molecule type" value="Genomic_DNA"/>
</dbReference>
<sequence length="276" mass="30065">MTTRARTVRECLSIIGGAVLIAAGFNGFLIPHQLLSGGVSGISMLIGYVAHWNIGWLYLVLNLPLFIWGWVLIGKRFVVLSFLSVIATVVAMQLIPETRFNQDPTIASVFGGVLVGIGTGLSFRAGGSTGGFDIIGSIVLRKYDFPLGEFLFGLNGVVIVALGLMERNWDLALYSTVSIFVTGKVIDVVHTRHVKITAFIVSTKKDEMLAKLLAVPRGVTVIKTQGGYSQSDNHMLMTVTTRYELQGLLKTVRDIDPNAFVNMVETVGVMGLFRRE</sequence>
<dbReference type="InterPro" id="IPR051461">
    <property type="entry name" value="UPF0750_membrane"/>
</dbReference>
<protein>
    <submittedName>
        <fullName evidence="8">YitT family protein</fullName>
    </submittedName>
</protein>
<feature type="domain" description="DUF2179" evidence="7">
    <location>
        <begin position="217"/>
        <end position="271"/>
    </location>
</feature>
<organism evidence="8 9">
    <name type="scientific">Paenibacillus antri</name>
    <dbReference type="NCBI Taxonomy" id="2582848"/>
    <lineage>
        <taxon>Bacteria</taxon>
        <taxon>Bacillati</taxon>
        <taxon>Bacillota</taxon>
        <taxon>Bacilli</taxon>
        <taxon>Bacillales</taxon>
        <taxon>Paenibacillaceae</taxon>
        <taxon>Paenibacillus</taxon>
    </lineage>
</organism>
<feature type="transmembrane region" description="Helical" evidence="6">
    <location>
        <begin position="77"/>
        <end position="95"/>
    </location>
</feature>
<evidence type="ECO:0000256" key="5">
    <source>
        <dbReference type="ARBA" id="ARBA00023136"/>
    </source>
</evidence>
<keyword evidence="4 6" id="KW-1133">Transmembrane helix</keyword>
<keyword evidence="9" id="KW-1185">Reference proteome</keyword>
<dbReference type="GO" id="GO:0005886">
    <property type="term" value="C:plasma membrane"/>
    <property type="evidence" value="ECO:0007669"/>
    <property type="project" value="UniProtKB-SubCell"/>
</dbReference>
<dbReference type="InterPro" id="IPR019264">
    <property type="entry name" value="DUF2179"/>
</dbReference>
<keyword evidence="5 6" id="KW-0472">Membrane</keyword>
<keyword evidence="3 6" id="KW-0812">Transmembrane</keyword>
<comment type="caution">
    <text evidence="8">The sequence shown here is derived from an EMBL/GenBank/DDBJ whole genome shotgun (WGS) entry which is preliminary data.</text>
</comment>
<keyword evidence="2" id="KW-1003">Cell membrane</keyword>